<dbReference type="PROSITE" id="PS51004">
    <property type="entry name" value="SEMA"/>
    <property type="match status" value="1"/>
</dbReference>
<evidence type="ECO:0000256" key="6">
    <source>
        <dbReference type="ARBA" id="ARBA00023157"/>
    </source>
</evidence>
<dbReference type="Pfam" id="PF01403">
    <property type="entry name" value="Sema"/>
    <property type="match status" value="1"/>
</dbReference>
<dbReference type="AlphaFoldDB" id="A0AAW0NAQ1"/>
<keyword evidence="14" id="KW-1185">Reference proteome</keyword>
<evidence type="ECO:0000256" key="9">
    <source>
        <dbReference type="PROSITE-ProRule" id="PRU00352"/>
    </source>
</evidence>
<evidence type="ECO:0000256" key="2">
    <source>
        <dbReference type="ARBA" id="ARBA00009492"/>
    </source>
</evidence>
<dbReference type="Pfam" id="PF18452">
    <property type="entry name" value="Ig_6"/>
    <property type="match status" value="1"/>
</dbReference>
<dbReference type="Gene3D" id="2.130.10.10">
    <property type="entry name" value="YVTN repeat-like/Quinoprotein amine dehydrogenase"/>
    <property type="match status" value="1"/>
</dbReference>
<feature type="domain" description="Ig-like" evidence="11">
    <location>
        <begin position="563"/>
        <end position="622"/>
    </location>
</feature>
<dbReference type="GO" id="GO:0007411">
    <property type="term" value="P:axon guidance"/>
    <property type="evidence" value="ECO:0007669"/>
    <property type="project" value="TreeGrafter"/>
</dbReference>
<dbReference type="Proteomes" id="UP001460270">
    <property type="component" value="Unassembled WGS sequence"/>
</dbReference>
<dbReference type="InterPro" id="IPR041416">
    <property type="entry name" value="IL-1RAcP-like_ig"/>
</dbReference>
<evidence type="ECO:0000259" key="11">
    <source>
        <dbReference type="PROSITE" id="PS50835"/>
    </source>
</evidence>
<evidence type="ECO:0000259" key="12">
    <source>
        <dbReference type="PROSITE" id="PS51004"/>
    </source>
</evidence>
<dbReference type="GO" id="GO:0030335">
    <property type="term" value="P:positive regulation of cell migration"/>
    <property type="evidence" value="ECO:0007669"/>
    <property type="project" value="TreeGrafter"/>
</dbReference>
<evidence type="ECO:0000256" key="8">
    <source>
        <dbReference type="ARBA" id="ARBA00023319"/>
    </source>
</evidence>
<keyword evidence="4" id="KW-0964">Secreted</keyword>
<name>A0AAW0NAQ1_9GOBI</name>
<dbReference type="PANTHER" id="PTHR11036:SF22">
    <property type="entry name" value="SEMAPHORIN-3E"/>
    <property type="match status" value="1"/>
</dbReference>
<dbReference type="PANTHER" id="PTHR11036">
    <property type="entry name" value="SEMAPHORIN"/>
    <property type="match status" value="1"/>
</dbReference>
<dbReference type="InterPro" id="IPR036179">
    <property type="entry name" value="Ig-like_dom_sf"/>
</dbReference>
<comment type="subcellular location">
    <subcellularLocation>
        <location evidence="1">Secreted</location>
    </subcellularLocation>
</comment>
<dbReference type="CDD" id="cd05871">
    <property type="entry name" value="Ig_Sema3"/>
    <property type="match status" value="1"/>
</dbReference>
<dbReference type="InterPro" id="IPR007110">
    <property type="entry name" value="Ig-like_dom"/>
</dbReference>
<gene>
    <name evidence="13" type="ORF">WMY93_024138</name>
</gene>
<comment type="caution">
    <text evidence="13">The sequence shown here is derived from an EMBL/GenBank/DDBJ whole genome shotgun (WGS) entry which is preliminary data.</text>
</comment>
<evidence type="ECO:0000256" key="3">
    <source>
        <dbReference type="ARBA" id="ARBA00022473"/>
    </source>
</evidence>
<evidence type="ECO:0000256" key="7">
    <source>
        <dbReference type="ARBA" id="ARBA00023180"/>
    </source>
</evidence>
<dbReference type="GO" id="GO:0005615">
    <property type="term" value="C:extracellular space"/>
    <property type="evidence" value="ECO:0007669"/>
    <property type="project" value="TreeGrafter"/>
</dbReference>
<dbReference type="GO" id="GO:0005886">
    <property type="term" value="C:plasma membrane"/>
    <property type="evidence" value="ECO:0007669"/>
    <property type="project" value="TreeGrafter"/>
</dbReference>
<feature type="compositionally biased region" description="Low complexity" evidence="10">
    <location>
        <begin position="667"/>
        <end position="678"/>
    </location>
</feature>
<evidence type="ECO:0000256" key="10">
    <source>
        <dbReference type="SAM" id="MobiDB-lite"/>
    </source>
</evidence>
<dbReference type="GO" id="GO:0071526">
    <property type="term" value="P:semaphorin-plexin signaling pathway"/>
    <property type="evidence" value="ECO:0007669"/>
    <property type="project" value="TreeGrafter"/>
</dbReference>
<evidence type="ECO:0000256" key="1">
    <source>
        <dbReference type="ARBA" id="ARBA00004613"/>
    </source>
</evidence>
<dbReference type="SMART" id="SM00423">
    <property type="entry name" value="PSI"/>
    <property type="match status" value="1"/>
</dbReference>
<keyword evidence="6" id="KW-1015">Disulfide bond</keyword>
<dbReference type="PROSITE" id="PS50835">
    <property type="entry name" value="IG_LIKE"/>
    <property type="match status" value="1"/>
</dbReference>
<feature type="compositionally biased region" description="Basic residues" evidence="10">
    <location>
        <begin position="720"/>
        <end position="729"/>
    </location>
</feature>
<evidence type="ECO:0000313" key="13">
    <source>
        <dbReference type="EMBL" id="KAK7892175.1"/>
    </source>
</evidence>
<keyword evidence="3" id="KW-0217">Developmental protein</keyword>
<dbReference type="InterPro" id="IPR027231">
    <property type="entry name" value="Semaphorin"/>
</dbReference>
<evidence type="ECO:0000256" key="5">
    <source>
        <dbReference type="ARBA" id="ARBA00022729"/>
    </source>
</evidence>
<comment type="similarity">
    <text evidence="2">Belongs to the semaphorin family.</text>
</comment>
<dbReference type="InterPro" id="IPR013783">
    <property type="entry name" value="Ig-like_fold"/>
</dbReference>
<dbReference type="GO" id="GO:0030215">
    <property type="term" value="F:semaphorin receptor binding"/>
    <property type="evidence" value="ECO:0007669"/>
    <property type="project" value="InterPro"/>
</dbReference>
<keyword evidence="5" id="KW-0732">Signal</keyword>
<evidence type="ECO:0000313" key="14">
    <source>
        <dbReference type="Proteomes" id="UP001460270"/>
    </source>
</evidence>
<dbReference type="InterPro" id="IPR003599">
    <property type="entry name" value="Ig_sub"/>
</dbReference>
<dbReference type="FunFam" id="2.60.40.10:FF:000030">
    <property type="entry name" value="Semaphorin 3F like"/>
    <property type="match status" value="1"/>
</dbReference>
<evidence type="ECO:0000256" key="4">
    <source>
        <dbReference type="ARBA" id="ARBA00022525"/>
    </source>
</evidence>
<dbReference type="InterPro" id="IPR016201">
    <property type="entry name" value="PSI"/>
</dbReference>
<dbReference type="SUPFAM" id="SSF103575">
    <property type="entry name" value="Plexin repeat"/>
    <property type="match status" value="1"/>
</dbReference>
<dbReference type="InterPro" id="IPR001627">
    <property type="entry name" value="Semap_dom"/>
</dbReference>
<accession>A0AAW0NAQ1</accession>
<dbReference type="SUPFAM" id="SSF101912">
    <property type="entry name" value="Sema domain"/>
    <property type="match status" value="1"/>
</dbReference>
<organism evidence="13 14">
    <name type="scientific">Mugilogobius chulae</name>
    <name type="common">yellowstripe goby</name>
    <dbReference type="NCBI Taxonomy" id="88201"/>
    <lineage>
        <taxon>Eukaryota</taxon>
        <taxon>Metazoa</taxon>
        <taxon>Chordata</taxon>
        <taxon>Craniata</taxon>
        <taxon>Vertebrata</taxon>
        <taxon>Euteleostomi</taxon>
        <taxon>Actinopterygii</taxon>
        <taxon>Neopterygii</taxon>
        <taxon>Teleostei</taxon>
        <taxon>Neoteleostei</taxon>
        <taxon>Acanthomorphata</taxon>
        <taxon>Gobiaria</taxon>
        <taxon>Gobiiformes</taxon>
        <taxon>Gobioidei</taxon>
        <taxon>Gobiidae</taxon>
        <taxon>Gobionellinae</taxon>
        <taxon>Mugilogobius</taxon>
    </lineage>
</organism>
<proteinExistence type="inferred from homology"/>
<dbReference type="GO" id="GO:0045499">
    <property type="term" value="F:chemorepellent activity"/>
    <property type="evidence" value="ECO:0007669"/>
    <property type="project" value="TreeGrafter"/>
</dbReference>
<protein>
    <recommendedName>
        <fullName evidence="15">Sema domain, immunoglobulin domain (Ig), short basic domain, secreted, (semaphorin) 3E</fullName>
    </recommendedName>
</protein>
<dbReference type="EMBL" id="JBBPFD010000017">
    <property type="protein sequence ID" value="KAK7892175.1"/>
    <property type="molecule type" value="Genomic_DNA"/>
</dbReference>
<reference evidence="14" key="1">
    <citation type="submission" date="2024-04" db="EMBL/GenBank/DDBJ databases">
        <title>Salinicola lusitanus LLJ914,a marine bacterium isolated from the Okinawa Trough.</title>
        <authorList>
            <person name="Li J."/>
        </authorList>
    </citation>
    <scope>NUCLEOTIDE SEQUENCE [LARGE SCALE GENOMIC DNA]</scope>
</reference>
<comment type="caution">
    <text evidence="9">Lacks conserved residue(s) required for the propagation of feature annotation.</text>
</comment>
<dbReference type="SUPFAM" id="SSF48726">
    <property type="entry name" value="Immunoglobulin"/>
    <property type="match status" value="1"/>
</dbReference>
<feature type="domain" description="Sema" evidence="12">
    <location>
        <begin position="16"/>
        <end position="461"/>
    </location>
</feature>
<keyword evidence="7" id="KW-0325">Glycoprotein</keyword>
<feature type="region of interest" description="Disordered" evidence="10">
    <location>
        <begin position="720"/>
        <end position="754"/>
    </location>
</feature>
<sequence length="754" mass="86284">MSLVTSPSASDMPCFVVLALFSELWQLNRTWVFQGHEASFQAQTMLLDESHHRLYIGAKNALFSLSLERVNAHPRETECANYIKVLQQYNQTHLLVCGTGAFNPLCVFVKVGQTGQERTFMLEEESESSGKGRCPYDPSSPCTSTLSRGELYIGLYTDYWENDGALCRLNNQTYTRTERDDRQQLNEPKFVGSAVIPDNDDREDDKVYFFFTERELDPEGAHKAVYTRVGRVCANDQGGQRMLVNRWSSFLKTRLICSVSGPNGIDTHFDELEIFGLFSTTRLRCVHLHYGDIRAAFNGPFAFRERPEHHWSLYEERIPYPRPGSCASKMTGGAFSSSKEFPDEVLRFVRSHPVMYRPVLPQHKRPVLLQTEPGQRRLTQIAVDRVQAQDGHYHVLYIGTDDSAVLKFITIYNKDTDTMEEVLLEELQVFKLPTMIREMIISPKRQQLYVGSEVGVAQVRLHQCDLYGSECADCCLARDPYCAWDGLTCSRFYPNGVYTKSPLCLSHTCITCSKYFLSLLSFLVRRFRRQDVRHGNAVQLCNGLQIDGEQWQHVEEKHVYAVENNSTLLECVPRSLQAKVLWFVQRDGDKHEIRGDERVILTSHGLLFLRVKSSDAGLYVCQTVEHGYVHTLLRMTLQVLSGNRVETAIRNPYANIAKTNTQCHHQPSSSSPGPSISPRVPPPPPGHNTRLWYKDFLQLIGYGDAQRVEEYCERVWCSDKKRKKPKRRYVAMEKRSKGRGEEGSNRAPRHTTDT</sequence>
<dbReference type="SMART" id="SM00409">
    <property type="entry name" value="IG"/>
    <property type="match status" value="1"/>
</dbReference>
<dbReference type="InterPro" id="IPR036352">
    <property type="entry name" value="Semap_dom_sf"/>
</dbReference>
<evidence type="ECO:0008006" key="15">
    <source>
        <dbReference type="Google" id="ProtNLM"/>
    </source>
</evidence>
<feature type="compositionally biased region" description="Basic and acidic residues" evidence="10">
    <location>
        <begin position="730"/>
        <end position="754"/>
    </location>
</feature>
<keyword evidence="8" id="KW-0393">Immunoglobulin domain</keyword>
<feature type="region of interest" description="Disordered" evidence="10">
    <location>
        <begin position="660"/>
        <end position="688"/>
    </location>
</feature>
<dbReference type="GO" id="GO:0001755">
    <property type="term" value="P:neural crest cell migration"/>
    <property type="evidence" value="ECO:0007669"/>
    <property type="project" value="TreeGrafter"/>
</dbReference>
<dbReference type="InterPro" id="IPR015943">
    <property type="entry name" value="WD40/YVTN_repeat-like_dom_sf"/>
</dbReference>
<dbReference type="Gene3D" id="2.60.40.10">
    <property type="entry name" value="Immunoglobulins"/>
    <property type="match status" value="1"/>
</dbReference>
<dbReference type="Gene3D" id="3.30.1680.10">
    <property type="entry name" value="ligand-binding face of the semaphorins, domain 2"/>
    <property type="match status" value="1"/>
</dbReference>
<dbReference type="SMART" id="SM00630">
    <property type="entry name" value="Sema"/>
    <property type="match status" value="1"/>
</dbReference>